<protein>
    <submittedName>
        <fullName evidence="1">Uncharacterized protein</fullName>
    </submittedName>
</protein>
<proteinExistence type="predicted"/>
<accession>A0A0E9XF11</accession>
<evidence type="ECO:0000313" key="1">
    <source>
        <dbReference type="EMBL" id="JAI01052.1"/>
    </source>
</evidence>
<name>A0A0E9XF11_ANGAN</name>
<organism evidence="1">
    <name type="scientific">Anguilla anguilla</name>
    <name type="common">European freshwater eel</name>
    <name type="synonym">Muraena anguilla</name>
    <dbReference type="NCBI Taxonomy" id="7936"/>
    <lineage>
        <taxon>Eukaryota</taxon>
        <taxon>Metazoa</taxon>
        <taxon>Chordata</taxon>
        <taxon>Craniata</taxon>
        <taxon>Vertebrata</taxon>
        <taxon>Euteleostomi</taxon>
        <taxon>Actinopterygii</taxon>
        <taxon>Neopterygii</taxon>
        <taxon>Teleostei</taxon>
        <taxon>Anguilliformes</taxon>
        <taxon>Anguillidae</taxon>
        <taxon>Anguilla</taxon>
    </lineage>
</organism>
<dbReference type="AlphaFoldDB" id="A0A0E9XF11"/>
<sequence length="46" mass="5244">MVFLMPFTLNHKEAMEPSPYGHNRGTYVLGLYLLDQAAYLTANQVK</sequence>
<reference evidence="1" key="1">
    <citation type="submission" date="2014-11" db="EMBL/GenBank/DDBJ databases">
        <authorList>
            <person name="Amaro Gonzalez C."/>
        </authorList>
    </citation>
    <scope>NUCLEOTIDE SEQUENCE</scope>
</reference>
<dbReference type="EMBL" id="GBXM01007526">
    <property type="protein sequence ID" value="JAI01052.1"/>
    <property type="molecule type" value="Transcribed_RNA"/>
</dbReference>
<reference evidence="1" key="2">
    <citation type="journal article" date="2015" name="Fish Shellfish Immunol.">
        <title>Early steps in the European eel (Anguilla anguilla)-Vibrio vulnificus interaction in the gills: Role of the RtxA13 toxin.</title>
        <authorList>
            <person name="Callol A."/>
            <person name="Pajuelo D."/>
            <person name="Ebbesson L."/>
            <person name="Teles M."/>
            <person name="MacKenzie S."/>
            <person name="Amaro C."/>
        </authorList>
    </citation>
    <scope>NUCLEOTIDE SEQUENCE</scope>
</reference>